<dbReference type="RefSeq" id="WP_218444566.1">
    <property type="nucleotide sequence ID" value="NZ_JAGSPA010000001.1"/>
</dbReference>
<keyword evidence="4" id="KW-0378">Hydrolase</keyword>
<dbReference type="InterPro" id="IPR050742">
    <property type="entry name" value="Helicase_Restrict-Modif_Enz"/>
</dbReference>
<comment type="caution">
    <text evidence="4">The sequence shown here is derived from an EMBL/GenBank/DDBJ whole genome shotgun (WGS) entry which is preliminary data.</text>
</comment>
<dbReference type="InterPro" id="IPR014001">
    <property type="entry name" value="Helicase_ATP-bd"/>
</dbReference>
<dbReference type="SMART" id="SM00487">
    <property type="entry name" value="DEXDc"/>
    <property type="match status" value="1"/>
</dbReference>
<evidence type="ECO:0000259" key="3">
    <source>
        <dbReference type="PROSITE" id="PS51194"/>
    </source>
</evidence>
<dbReference type="Proteomes" id="UP000722336">
    <property type="component" value="Unassembled WGS sequence"/>
</dbReference>
<evidence type="ECO:0000256" key="1">
    <source>
        <dbReference type="SAM" id="Coils"/>
    </source>
</evidence>
<sequence>MSPGQGNFGFLQSHSPQLAKLGVLAERYFHDDPPGALGKLRLFGEFLAKEIAAQHALLPAGQPSFDDILRALKSRGVIPRDVADYFYHLKRTGNEALHENTGTAGEALHGLKIARALGVWFHNSYAGNPGFKAGPFVPPVPPSDATDRLREEIAELKKAVRQSSDAEAKARLAAQQADEEKANLAASVEEEAEQRAFWEQYAAETEEALQAATRELAETQAKALSTPPQQLELLARLGSEQAQEIEIDEATTRVLIDDQLRAAGWEVDSAVMRHAAGVCPAYGKAMAIAEWPTASGPVDYALFIDGLCVGVIEAKRQFKDVPGRIGQAKRYAKGIELTPDELPTGGPWRDADDRFRVPFLFVTNGRPYVKQLATKSGTWFWDARSGSPPRALADWFSPRDLSEKLEQELGEDLEKVAEREIGVTGLRPYQQDALEAVRDAVGRGQDHILIAMATGTGKTRLAIALMYELLRSKRFRRILFLVDRNALGRQTLDAMSATDTNGFLKFDQVFPVADLARKFPEATDRVQVATVQAMIRRVFDDPDAERPTPGTYDLIIVDEAHRGYTLDAELREDDLGFRNLDDYLSAYRRVLDYFDATKIALTATPALHTREIFGPAVFRYGYRQAVIDGYLIDHRPPRRITTALSQAGIHFDQGEEVNIVDPRTGQVDLFDLEDQVDFEVGEFNKKVYTPAFNRAVADAIALECPPDQPGKTLIFAARDDHADTLVEQLTAALTEEYGPQPHDIVDKITGSVDKPLDRIKAFKNDPRPKYVVTVDLLTTGIDVPAITNLVFVRRVNSRILYDQMIGRATRRCDDIGKEYFRIFDAVDIYANLQEVTDMRPVVVDPGLTFGKLVADLENAPTDEDRAFVRDQIVVKLRQRQKLIQGERREVLESVLGPLADLPDRLKDAPPGETAALFRQHPDLARVLDMPLQKSKRDSGIFISEHDDELTEVTDNFGEKASPVDYIESFEAYVRANMNAVPAMIAATQRPRELTRKELKELAILLDQQGFSEANLRRAYGSTRNADIAAHIIGFVRQAALGDPLVPYETRVENGVQAILNSRQWTTKQRQWLTRIGRALKAQPVSDPELLTDGAFAQAGGFDAVDREFDNRLGELLKDLNAAIWDGPQAA</sequence>
<dbReference type="PROSITE" id="PS51194">
    <property type="entry name" value="HELICASE_CTER"/>
    <property type="match status" value="1"/>
</dbReference>
<dbReference type="SMART" id="SM00382">
    <property type="entry name" value="AAA"/>
    <property type="match status" value="1"/>
</dbReference>
<dbReference type="InterPro" id="IPR003593">
    <property type="entry name" value="AAA+_ATPase"/>
</dbReference>
<feature type="coiled-coil region" evidence="1">
    <location>
        <begin position="146"/>
        <end position="222"/>
    </location>
</feature>
<dbReference type="EMBL" id="JAGSPA010000001">
    <property type="protein sequence ID" value="MBV7256120.1"/>
    <property type="molecule type" value="Genomic_DNA"/>
</dbReference>
<dbReference type="PANTHER" id="PTHR47396:SF1">
    <property type="entry name" value="ATP-DEPENDENT HELICASE IRC3-RELATED"/>
    <property type="match status" value="1"/>
</dbReference>
<evidence type="ECO:0000313" key="5">
    <source>
        <dbReference type="Proteomes" id="UP000722336"/>
    </source>
</evidence>
<dbReference type="InterPro" id="IPR001650">
    <property type="entry name" value="Helicase_C-like"/>
</dbReference>
<dbReference type="Pfam" id="PF00271">
    <property type="entry name" value="Helicase_C"/>
    <property type="match status" value="1"/>
</dbReference>
<gene>
    <name evidence="4" type="primary">hsdR</name>
    <name evidence="4" type="ORF">KCG44_04905</name>
</gene>
<feature type="domain" description="Helicase C-terminal" evidence="3">
    <location>
        <begin position="696"/>
        <end position="857"/>
    </location>
</feature>
<name>A0ABS6SCN9_9SPHN</name>
<dbReference type="PROSITE" id="PS51192">
    <property type="entry name" value="HELICASE_ATP_BIND_1"/>
    <property type="match status" value="1"/>
</dbReference>
<dbReference type="CDD" id="cd18032">
    <property type="entry name" value="DEXHc_RE_I_III_res"/>
    <property type="match status" value="1"/>
</dbReference>
<keyword evidence="1" id="KW-0175">Coiled coil</keyword>
<dbReference type="NCBIfam" id="NF008521">
    <property type="entry name" value="PRK11448.1"/>
    <property type="match status" value="1"/>
</dbReference>
<dbReference type="Pfam" id="PF08463">
    <property type="entry name" value="EcoEI_R_C"/>
    <property type="match status" value="1"/>
</dbReference>
<dbReference type="InterPro" id="IPR013670">
    <property type="entry name" value="EcoEI_R_C_dom"/>
</dbReference>
<dbReference type="EC" id="3.1.21.3" evidence="4"/>
<dbReference type="PANTHER" id="PTHR47396">
    <property type="entry name" value="TYPE I RESTRICTION ENZYME ECOKI R PROTEIN"/>
    <property type="match status" value="1"/>
</dbReference>
<dbReference type="GO" id="GO:0009035">
    <property type="term" value="F:type I site-specific deoxyribonuclease activity"/>
    <property type="evidence" value="ECO:0007669"/>
    <property type="project" value="UniProtKB-EC"/>
</dbReference>
<dbReference type="InterPro" id="IPR006935">
    <property type="entry name" value="Helicase/UvrB_N"/>
</dbReference>
<proteinExistence type="predicted"/>
<reference evidence="4 5" key="1">
    <citation type="submission" date="2021-04" db="EMBL/GenBank/DDBJ databases">
        <authorList>
            <person name="Pira H."/>
            <person name="Risdian C."/>
            <person name="Wink J."/>
        </authorList>
    </citation>
    <scope>NUCLEOTIDE SEQUENCE [LARGE SCALE GENOMIC DNA]</scope>
    <source>
        <strain evidence="4 5">WHA3</strain>
    </source>
</reference>
<keyword evidence="4" id="KW-0540">Nuclease</keyword>
<feature type="domain" description="Helicase ATP-binding" evidence="2">
    <location>
        <begin position="439"/>
        <end position="623"/>
    </location>
</feature>
<protein>
    <submittedName>
        <fullName evidence="4">Type I restriction-modification system endonuclease</fullName>
        <ecNumber evidence="4">3.1.21.3</ecNumber>
    </submittedName>
</protein>
<organism evidence="4 5">
    <name type="scientific">Pacificimonas pallii</name>
    <dbReference type="NCBI Taxonomy" id="2827236"/>
    <lineage>
        <taxon>Bacteria</taxon>
        <taxon>Pseudomonadati</taxon>
        <taxon>Pseudomonadota</taxon>
        <taxon>Alphaproteobacteria</taxon>
        <taxon>Sphingomonadales</taxon>
        <taxon>Sphingosinicellaceae</taxon>
        <taxon>Pacificimonas</taxon>
    </lineage>
</organism>
<accession>A0ABS6SCN9</accession>
<evidence type="ECO:0000313" key="4">
    <source>
        <dbReference type="EMBL" id="MBV7256120.1"/>
    </source>
</evidence>
<dbReference type="Pfam" id="PF04851">
    <property type="entry name" value="ResIII"/>
    <property type="match status" value="1"/>
</dbReference>
<evidence type="ECO:0000259" key="2">
    <source>
        <dbReference type="PROSITE" id="PS51192"/>
    </source>
</evidence>
<dbReference type="SMART" id="SM00490">
    <property type="entry name" value="HELICc"/>
    <property type="match status" value="1"/>
</dbReference>
<keyword evidence="5" id="KW-1185">Reference proteome</keyword>
<keyword evidence="4" id="KW-0255">Endonuclease</keyword>
<dbReference type="CDD" id="cd18799">
    <property type="entry name" value="SF2_C_EcoAI-like"/>
    <property type="match status" value="1"/>
</dbReference>